<keyword evidence="2" id="KW-1185">Reference proteome</keyword>
<dbReference type="EMBL" id="CM002237">
    <property type="protein sequence ID" value="ESA43711.1"/>
    <property type="molecule type" value="Genomic_DNA"/>
</dbReference>
<accession>V5IR76</accession>
<sequence>MQDMLALRRQHKVKCHEDPILHQQTIMLAATRSDMLARVKAAINGTPRDESMFNFPRHHVNLKGQRPINGDLGPQVGRTPLNLAVSELRHVSHDTNGRGGWVWTT</sequence>
<protein>
    <submittedName>
        <fullName evidence="1">Uncharacterized protein</fullName>
    </submittedName>
</protein>
<dbReference type="VEuPathDB" id="FungiDB:NCU08415"/>
<dbReference type="Proteomes" id="UP000001805">
    <property type="component" value="Chromosome 6, Linkage Group II"/>
</dbReference>
<dbReference type="KEGG" id="ncr:NCU08415"/>
<dbReference type="AlphaFoldDB" id="V5IR76"/>
<dbReference type="GeneID" id="3879426"/>
<evidence type="ECO:0000313" key="2">
    <source>
        <dbReference type="Proteomes" id="UP000001805"/>
    </source>
</evidence>
<gene>
    <name evidence="1" type="ORF">NCU08415</name>
</gene>
<dbReference type="PaxDb" id="5141-EFNCRP00000007778"/>
<evidence type="ECO:0000313" key="1">
    <source>
        <dbReference type="EMBL" id="ESA43711.1"/>
    </source>
</evidence>
<dbReference type="InParanoid" id="V5IR76"/>
<organism evidence="1 2">
    <name type="scientific">Neurospora crassa (strain ATCC 24698 / 74-OR23-1A / CBS 708.71 / DSM 1257 / FGSC 987)</name>
    <dbReference type="NCBI Taxonomy" id="367110"/>
    <lineage>
        <taxon>Eukaryota</taxon>
        <taxon>Fungi</taxon>
        <taxon>Dikarya</taxon>
        <taxon>Ascomycota</taxon>
        <taxon>Pezizomycotina</taxon>
        <taxon>Sordariomycetes</taxon>
        <taxon>Sordariomycetidae</taxon>
        <taxon>Sordariales</taxon>
        <taxon>Sordariaceae</taxon>
        <taxon>Neurospora</taxon>
    </lineage>
</organism>
<reference evidence="1 2" key="1">
    <citation type="journal article" date="2003" name="Nature">
        <title>The genome sequence of the filamentous fungus Neurospora crassa.</title>
        <authorList>
            <person name="Galagan J.E."/>
            <person name="Calvo S.E."/>
            <person name="Borkovich K.A."/>
            <person name="Selker E.U."/>
            <person name="Read N.D."/>
            <person name="Jaffe D."/>
            <person name="FitzHugh W."/>
            <person name="Ma L.J."/>
            <person name="Smirnov S."/>
            <person name="Purcell S."/>
            <person name="Rehman B."/>
            <person name="Elkins T."/>
            <person name="Engels R."/>
            <person name="Wang S."/>
            <person name="Nielsen C.B."/>
            <person name="Butler J."/>
            <person name="Endrizzi M."/>
            <person name="Qui D."/>
            <person name="Ianakiev P."/>
            <person name="Bell-Pedersen D."/>
            <person name="Nelson M.A."/>
            <person name="Werner-Washburne M."/>
            <person name="Selitrennikoff C.P."/>
            <person name="Kinsey J.A."/>
            <person name="Braun E.L."/>
            <person name="Zelter A."/>
            <person name="Schulte U."/>
            <person name="Kothe G.O."/>
            <person name="Jedd G."/>
            <person name="Mewes W."/>
            <person name="Staben C."/>
            <person name="Marcotte E."/>
            <person name="Greenberg D."/>
            <person name="Roy A."/>
            <person name="Foley K."/>
            <person name="Naylor J."/>
            <person name="Stange-Thomann N."/>
            <person name="Barrett R."/>
            <person name="Gnerre S."/>
            <person name="Kamal M."/>
            <person name="Kamvysselis M."/>
            <person name="Mauceli E."/>
            <person name="Bielke C."/>
            <person name="Rudd S."/>
            <person name="Frishman D."/>
            <person name="Krystofova S."/>
            <person name="Rasmussen C."/>
            <person name="Metzenberg R.L."/>
            <person name="Perkins D.D."/>
            <person name="Kroken S."/>
            <person name="Cogoni C."/>
            <person name="Macino G."/>
            <person name="Catcheside D."/>
            <person name="Li W."/>
            <person name="Pratt R.J."/>
            <person name="Osmani S.A."/>
            <person name="DeSouza C.P."/>
            <person name="Glass L."/>
            <person name="Orbach M.J."/>
            <person name="Berglund J.A."/>
            <person name="Voelker R."/>
            <person name="Yarden O."/>
            <person name="Plamann M."/>
            <person name="Seiler S."/>
            <person name="Dunlap J."/>
            <person name="Radford A."/>
            <person name="Aramayo R."/>
            <person name="Natvig D.O."/>
            <person name="Alex L.A."/>
            <person name="Mannhaupt G."/>
            <person name="Ebbole D.J."/>
            <person name="Freitag M."/>
            <person name="Paulsen I."/>
            <person name="Sachs M.S."/>
            <person name="Lander E.S."/>
            <person name="Nusbaum C."/>
            <person name="Birren B."/>
        </authorList>
    </citation>
    <scope>NUCLEOTIDE SEQUENCE [LARGE SCALE GENOMIC DNA]</scope>
    <source>
        <strain evidence="2">ATCC 24698 / 74-OR23-1A / CBS 708.71 / DSM 1257 / FGSC 987</strain>
    </source>
</reference>
<dbReference type="RefSeq" id="XP_011393606.1">
    <property type="nucleotide sequence ID" value="XM_011395304.1"/>
</dbReference>
<name>V5IR76_NEUCR</name>
<proteinExistence type="predicted"/>